<protein>
    <submittedName>
        <fullName evidence="1">Uncharacterized protein</fullName>
    </submittedName>
</protein>
<keyword evidence="2" id="KW-1185">Reference proteome</keyword>
<evidence type="ECO:0000313" key="1">
    <source>
        <dbReference type="EMBL" id="ADL04416.1"/>
    </source>
</evidence>
<proteinExistence type="predicted"/>
<dbReference type="Proteomes" id="UP000001662">
    <property type="component" value="Chromosome"/>
</dbReference>
<organism evidence="1 2">
    <name type="scientific">Lacrimispora saccharolytica (strain ATCC 35040 / DSM 2544 / NRCC 2533 / WM1)</name>
    <name type="common">Clostridium saccharolyticum</name>
    <dbReference type="NCBI Taxonomy" id="610130"/>
    <lineage>
        <taxon>Bacteria</taxon>
        <taxon>Bacillati</taxon>
        <taxon>Bacillota</taxon>
        <taxon>Clostridia</taxon>
        <taxon>Lachnospirales</taxon>
        <taxon>Lachnospiraceae</taxon>
        <taxon>Lacrimispora</taxon>
    </lineage>
</organism>
<dbReference type="KEGG" id="csh:Closa_1833"/>
<dbReference type="STRING" id="610130.Closa_1833"/>
<sequence length="37" mass="4117">MILPLFAPDTPVVGVSGCNNRPYDEKCPVVYLDYSDQ</sequence>
<dbReference type="HOGENOM" id="CLU_3342414_0_0_9"/>
<evidence type="ECO:0000313" key="2">
    <source>
        <dbReference type="Proteomes" id="UP000001662"/>
    </source>
</evidence>
<reference evidence="1" key="1">
    <citation type="submission" date="2010-07" db="EMBL/GenBank/DDBJ databases">
        <title>Complete sequence of Clostridium saccharolyticum WM1.</title>
        <authorList>
            <consortium name="US DOE Joint Genome Institute"/>
            <person name="Lucas S."/>
            <person name="Copeland A."/>
            <person name="Lapidus A."/>
            <person name="Cheng J.-F."/>
            <person name="Bruce D."/>
            <person name="Goodwin L."/>
            <person name="Pitluck S."/>
            <person name="Chertkov O."/>
            <person name="Detter J.C."/>
            <person name="Han C."/>
            <person name="Tapia R."/>
            <person name="Land M."/>
            <person name="Hauser L."/>
            <person name="Chang Y.-J."/>
            <person name="Jeffries C."/>
            <person name="Kyrpides N."/>
            <person name="Ivanova N."/>
            <person name="Mikhailova N."/>
            <person name="Mouttaki H."/>
            <person name="Lin L."/>
            <person name="Zhou J."/>
            <person name="Hemme C.L."/>
            <person name="Woyke T."/>
        </authorList>
    </citation>
    <scope>NUCLEOTIDE SEQUENCE [LARGE SCALE GENOMIC DNA]</scope>
    <source>
        <strain evidence="1">WM1</strain>
    </source>
</reference>
<dbReference type="PaxDb" id="610130-Closa_1833"/>
<name>D9QZW5_LACSW</name>
<dbReference type="AlphaFoldDB" id="D9QZW5"/>
<gene>
    <name evidence="1" type="ordered locus">Closa_1833</name>
</gene>
<accession>D9QZW5</accession>
<dbReference type="EMBL" id="CP002109">
    <property type="protein sequence ID" value="ADL04416.1"/>
    <property type="molecule type" value="Genomic_DNA"/>
</dbReference>